<evidence type="ECO:0000313" key="3">
    <source>
        <dbReference type="Proteomes" id="UP000031668"/>
    </source>
</evidence>
<feature type="transmembrane region" description="Helical" evidence="1">
    <location>
        <begin position="20"/>
        <end position="38"/>
    </location>
</feature>
<keyword evidence="1" id="KW-1133">Transmembrane helix</keyword>
<comment type="caution">
    <text evidence="2">The sequence shown here is derived from an EMBL/GenBank/DDBJ whole genome shotgun (WGS) entry which is preliminary data.</text>
</comment>
<keyword evidence="1" id="KW-0472">Membrane</keyword>
<protein>
    <submittedName>
        <fullName evidence="2">Uncharacterized protein</fullName>
    </submittedName>
</protein>
<dbReference type="EMBL" id="JWZT01001719">
    <property type="protein sequence ID" value="KII71560.1"/>
    <property type="molecule type" value="Genomic_DNA"/>
</dbReference>
<evidence type="ECO:0000313" key="2">
    <source>
        <dbReference type="EMBL" id="KII71560.1"/>
    </source>
</evidence>
<reference evidence="2 3" key="1">
    <citation type="journal article" date="2014" name="Genome Biol. Evol.">
        <title>The genome of the myxosporean Thelohanellus kitauei shows adaptations to nutrient acquisition within its fish host.</title>
        <authorList>
            <person name="Yang Y."/>
            <person name="Xiong J."/>
            <person name="Zhou Z."/>
            <person name="Huo F."/>
            <person name="Miao W."/>
            <person name="Ran C."/>
            <person name="Liu Y."/>
            <person name="Zhang J."/>
            <person name="Feng J."/>
            <person name="Wang M."/>
            <person name="Wang M."/>
            <person name="Wang L."/>
            <person name="Yao B."/>
        </authorList>
    </citation>
    <scope>NUCLEOTIDE SEQUENCE [LARGE SCALE GENOMIC DNA]</scope>
    <source>
        <strain evidence="2">Wuqing</strain>
    </source>
</reference>
<dbReference type="Proteomes" id="UP000031668">
    <property type="component" value="Unassembled WGS sequence"/>
</dbReference>
<proteinExistence type="predicted"/>
<organism evidence="2 3">
    <name type="scientific">Thelohanellus kitauei</name>
    <name type="common">Myxosporean</name>
    <dbReference type="NCBI Taxonomy" id="669202"/>
    <lineage>
        <taxon>Eukaryota</taxon>
        <taxon>Metazoa</taxon>
        <taxon>Cnidaria</taxon>
        <taxon>Myxozoa</taxon>
        <taxon>Myxosporea</taxon>
        <taxon>Bivalvulida</taxon>
        <taxon>Platysporina</taxon>
        <taxon>Myxobolidae</taxon>
        <taxon>Thelohanellus</taxon>
    </lineage>
</organism>
<name>A0A0C2N5G4_THEKT</name>
<gene>
    <name evidence="2" type="ORF">RF11_00802</name>
</gene>
<keyword evidence="3" id="KW-1185">Reference proteome</keyword>
<sequence length="100" mass="11515">MADELSDWTMMRFSLVIREISYSVKFLNFLVSGLVFVTSHSANDSTTMDIFYALSLKQTEFWKIKATIFALDSFPSFTKPIFAMTNSTIQIFNIVEIYNS</sequence>
<keyword evidence="1" id="KW-0812">Transmembrane</keyword>
<accession>A0A0C2N5G4</accession>
<dbReference type="AlphaFoldDB" id="A0A0C2N5G4"/>
<evidence type="ECO:0000256" key="1">
    <source>
        <dbReference type="SAM" id="Phobius"/>
    </source>
</evidence>